<dbReference type="Pfam" id="PF03466">
    <property type="entry name" value="LysR_substrate"/>
    <property type="match status" value="1"/>
</dbReference>
<evidence type="ECO:0000256" key="1">
    <source>
        <dbReference type="ARBA" id="ARBA00009437"/>
    </source>
</evidence>
<dbReference type="Gene3D" id="1.10.10.10">
    <property type="entry name" value="Winged helix-like DNA-binding domain superfamily/Winged helix DNA-binding domain"/>
    <property type="match status" value="1"/>
</dbReference>
<name>A0A225SWK1_9BURK</name>
<dbReference type="PROSITE" id="PS50931">
    <property type="entry name" value="HTH_LYSR"/>
    <property type="match status" value="1"/>
</dbReference>
<feature type="domain" description="HTH lysR-type" evidence="5">
    <location>
        <begin position="2"/>
        <end position="59"/>
    </location>
</feature>
<evidence type="ECO:0000256" key="2">
    <source>
        <dbReference type="ARBA" id="ARBA00023015"/>
    </source>
</evidence>
<dbReference type="InterPro" id="IPR036388">
    <property type="entry name" value="WH-like_DNA-bd_sf"/>
</dbReference>
<reference evidence="6 7" key="1">
    <citation type="journal article" date="2010" name="Int. J. Syst. Evol. Microbiol.">
        <title>Reclassification of Herbaspirillum putei as a later heterotypic synonym of Herbaspirillum huttiense, with the description of H. huttiense subsp. huttiense subsp. nov. and H. huttiense subsp. putei subsp. nov., comb. nov., and description of Herbaspirillum aquaticum sp. nov.</title>
        <authorList>
            <person name="Dobritsa A.P."/>
            <person name="Reddy M.C."/>
            <person name="Samadpour M."/>
        </authorList>
    </citation>
    <scope>NUCLEOTIDE SEQUENCE [LARGE SCALE GENOMIC DNA]</scope>
    <source>
        <strain evidence="6 7">IEH 4430</strain>
    </source>
</reference>
<keyword evidence="2" id="KW-0805">Transcription regulation</keyword>
<dbReference type="RefSeq" id="WP_088755642.1">
    <property type="nucleotide sequence ID" value="NZ_JARJFG010000006.1"/>
</dbReference>
<evidence type="ECO:0000313" key="6">
    <source>
        <dbReference type="EMBL" id="OWY34036.1"/>
    </source>
</evidence>
<evidence type="ECO:0000256" key="4">
    <source>
        <dbReference type="ARBA" id="ARBA00023163"/>
    </source>
</evidence>
<comment type="similarity">
    <text evidence="1">Belongs to the LysR transcriptional regulatory family.</text>
</comment>
<dbReference type="EMBL" id="NJGV01000011">
    <property type="protein sequence ID" value="OWY34036.1"/>
    <property type="molecule type" value="Genomic_DNA"/>
</dbReference>
<evidence type="ECO:0000259" key="5">
    <source>
        <dbReference type="PROSITE" id="PS50931"/>
    </source>
</evidence>
<dbReference type="PANTHER" id="PTHR30537">
    <property type="entry name" value="HTH-TYPE TRANSCRIPTIONAL REGULATOR"/>
    <property type="match status" value="1"/>
</dbReference>
<organism evidence="6 7">
    <name type="scientific">Herbaspirillum aquaticum</name>
    <dbReference type="NCBI Taxonomy" id="568783"/>
    <lineage>
        <taxon>Bacteria</taxon>
        <taxon>Pseudomonadati</taxon>
        <taxon>Pseudomonadota</taxon>
        <taxon>Betaproteobacteria</taxon>
        <taxon>Burkholderiales</taxon>
        <taxon>Oxalobacteraceae</taxon>
        <taxon>Herbaspirillum</taxon>
    </lineage>
</organism>
<keyword evidence="4" id="KW-0804">Transcription</keyword>
<dbReference type="GO" id="GO:0043565">
    <property type="term" value="F:sequence-specific DNA binding"/>
    <property type="evidence" value="ECO:0007669"/>
    <property type="project" value="TreeGrafter"/>
</dbReference>
<gene>
    <name evidence="6" type="ORF">CEJ45_13665</name>
</gene>
<evidence type="ECO:0000256" key="3">
    <source>
        <dbReference type="ARBA" id="ARBA00023125"/>
    </source>
</evidence>
<dbReference type="InterPro" id="IPR036390">
    <property type="entry name" value="WH_DNA-bd_sf"/>
</dbReference>
<dbReference type="CDD" id="cd08422">
    <property type="entry name" value="PBP2_CrgA_like"/>
    <property type="match status" value="1"/>
</dbReference>
<protein>
    <submittedName>
        <fullName evidence="6">LysR family transcriptional regulator</fullName>
    </submittedName>
</protein>
<dbReference type="Pfam" id="PF00126">
    <property type="entry name" value="HTH_1"/>
    <property type="match status" value="1"/>
</dbReference>
<dbReference type="FunFam" id="1.10.10.10:FF:000001">
    <property type="entry name" value="LysR family transcriptional regulator"/>
    <property type="match status" value="1"/>
</dbReference>
<dbReference type="PANTHER" id="PTHR30537:SF21">
    <property type="entry name" value="HTH-TYPE TRANSCRIPTIONAL REGULATOR SINR-RELATED"/>
    <property type="match status" value="1"/>
</dbReference>
<dbReference type="SUPFAM" id="SSF53850">
    <property type="entry name" value="Periplasmic binding protein-like II"/>
    <property type="match status" value="1"/>
</dbReference>
<keyword evidence="7" id="KW-1185">Reference proteome</keyword>
<keyword evidence="3" id="KW-0238">DNA-binding</keyword>
<sequence length="301" mass="33515">MIRLEDLAIFVCAADNGSLSAAARQHDVTPAVASAAMKRLEGELGARLLARSTRSLRLTPDGERYLQYARNVLAEVNAGRDAVAHGRRVVGGNLSLSVPSDLGRNLMCQWLDEFLDQHPAVSLQVRISDRVADMFRQPVEVAIRYSPPEDSSLVALPLAPDNRRVLCASPDYLARHGRPRTPADLRQHNCLRYLLSDMLHSQWTFFKDGAPIQVQVSGDRVCDDGELVHRWAVEGRGIAYKSRLDVLADLRNGKLEALMEDYQGEASPLNLVCTHRMSLSPTVRALRELLGERVARYLTDR</sequence>
<dbReference type="Gene3D" id="3.40.190.290">
    <property type="match status" value="1"/>
</dbReference>
<dbReference type="FunFam" id="3.40.190.290:FF:000001">
    <property type="entry name" value="Transcriptional regulator, LysR family"/>
    <property type="match status" value="1"/>
</dbReference>
<dbReference type="InterPro" id="IPR000847">
    <property type="entry name" value="LysR_HTH_N"/>
</dbReference>
<comment type="caution">
    <text evidence="6">The sequence shown here is derived from an EMBL/GenBank/DDBJ whole genome shotgun (WGS) entry which is preliminary data.</text>
</comment>
<dbReference type="Proteomes" id="UP000214747">
    <property type="component" value="Unassembled WGS sequence"/>
</dbReference>
<dbReference type="GO" id="GO:0003700">
    <property type="term" value="F:DNA-binding transcription factor activity"/>
    <property type="evidence" value="ECO:0007669"/>
    <property type="project" value="InterPro"/>
</dbReference>
<dbReference type="AlphaFoldDB" id="A0A225SWK1"/>
<dbReference type="GO" id="GO:0006351">
    <property type="term" value="P:DNA-templated transcription"/>
    <property type="evidence" value="ECO:0007669"/>
    <property type="project" value="TreeGrafter"/>
</dbReference>
<evidence type="ECO:0000313" key="7">
    <source>
        <dbReference type="Proteomes" id="UP000214747"/>
    </source>
</evidence>
<dbReference type="InterPro" id="IPR058163">
    <property type="entry name" value="LysR-type_TF_proteobact-type"/>
</dbReference>
<dbReference type="InterPro" id="IPR005119">
    <property type="entry name" value="LysR_subst-bd"/>
</dbReference>
<accession>A0A225SWK1</accession>
<proteinExistence type="inferred from homology"/>
<dbReference type="SUPFAM" id="SSF46785">
    <property type="entry name" value="Winged helix' DNA-binding domain"/>
    <property type="match status" value="1"/>
</dbReference>